<dbReference type="EC" id="2.7.1.48" evidence="2"/>
<name>A0ABS4NBP3_9THEO</name>
<comment type="caution">
    <text evidence="2">The sequence shown here is derived from an EMBL/GenBank/DDBJ whole genome shotgun (WGS) entry which is preliminary data.</text>
</comment>
<evidence type="ECO:0000259" key="1">
    <source>
        <dbReference type="PROSITE" id="PS51880"/>
    </source>
</evidence>
<dbReference type="InterPro" id="IPR012675">
    <property type="entry name" value="Beta-grasp_dom_sf"/>
</dbReference>
<dbReference type="InterPro" id="IPR027417">
    <property type="entry name" value="P-loop_NTPase"/>
</dbReference>
<dbReference type="Proteomes" id="UP001166402">
    <property type="component" value="Unassembled WGS sequence"/>
</dbReference>
<keyword evidence="3" id="KW-1185">Reference proteome</keyword>
<dbReference type="Pfam" id="PF00485">
    <property type="entry name" value="PRK"/>
    <property type="match status" value="1"/>
</dbReference>
<evidence type="ECO:0000313" key="3">
    <source>
        <dbReference type="Proteomes" id="UP001166402"/>
    </source>
</evidence>
<proteinExistence type="predicted"/>
<dbReference type="Gene3D" id="3.40.50.300">
    <property type="entry name" value="P-loop containing nucleotide triphosphate hydrolases"/>
    <property type="match status" value="1"/>
</dbReference>
<evidence type="ECO:0000313" key="2">
    <source>
        <dbReference type="EMBL" id="MBP2071100.1"/>
    </source>
</evidence>
<dbReference type="InterPro" id="IPR004095">
    <property type="entry name" value="TGS"/>
</dbReference>
<dbReference type="PANTHER" id="PTHR10285">
    <property type="entry name" value="URIDINE KINASE"/>
    <property type="match status" value="1"/>
</dbReference>
<reference evidence="2" key="1">
    <citation type="submission" date="2021-03" db="EMBL/GenBank/DDBJ databases">
        <title>Genomic Encyclopedia of Type Strains, Phase IV (KMG-IV): sequencing the most valuable type-strain genomes for metagenomic binning, comparative biology and taxonomic classification.</title>
        <authorList>
            <person name="Goeker M."/>
        </authorList>
    </citation>
    <scope>NUCLEOTIDE SEQUENCE</scope>
    <source>
        <strain evidence="2">DSM 101588</strain>
    </source>
</reference>
<dbReference type="InterPro" id="IPR012676">
    <property type="entry name" value="TGS-like"/>
</dbReference>
<protein>
    <submittedName>
        <fullName evidence="2">Uridine kinase</fullName>
        <ecNumber evidence="2">2.7.1.48</ecNumber>
    </submittedName>
</protein>
<dbReference type="PROSITE" id="PS51880">
    <property type="entry name" value="TGS"/>
    <property type="match status" value="1"/>
</dbReference>
<dbReference type="SUPFAM" id="SSF52540">
    <property type="entry name" value="P-loop containing nucleoside triphosphate hydrolases"/>
    <property type="match status" value="1"/>
</dbReference>
<dbReference type="CDD" id="cd01667">
    <property type="entry name" value="TGS_ThrRS"/>
    <property type="match status" value="1"/>
</dbReference>
<feature type="domain" description="TGS" evidence="1">
    <location>
        <begin position="1"/>
        <end position="59"/>
    </location>
</feature>
<gene>
    <name evidence="2" type="ORF">J2Z80_000601</name>
</gene>
<dbReference type="InterPro" id="IPR006083">
    <property type="entry name" value="PRK/URK"/>
</dbReference>
<sequence length="547" mass="62864">MNLKVEGTVCTFPDHVTLEEISEQFKDNHKYKIVAAKVDNLMVDLSTRVDRDCEIQFVDMSTEEGMMVYRRSLTFVLIKAVKDILPDSKVTIEHSLGKGLYCEIHGSTVNNKIVHDIKHRMREIIDADYPIIKKYLDKESAINLFSKEGLEEKVSLFKYSDKEKIPVYFCEDVVDFFYSPCVPSTGYLKLYDLILYFPGVILLFPEPKRPDVLPVFEDVPKLASVFKEAEEWANILNIGYVASLNDMIKSGNGRELVLISEALHEKKIATIADHIYQNKMIKLVLIAGPSSSGKTSFVHRLSVQLRVNGLKPLPISLDNYFLPRELTPKDEFGNYNFETIDALDLELFNDHIIKLMQGEEVELPIFNFKKGEREKIGKKVKLDKNHIILVEGIHGLNEKLTKDIPKDSKYRIYISALTQLNLDEHNRISTTETRLLRRIVRDNQFRSSDAEETILMWPSVRKGEENYIFPYQEDADIMFNSSLPYELPVIKKYAEPLLREINKDSKAFSIAQELLEILSYFVNLEDESSIPPNSLIKEFIGGSCLDV</sequence>
<dbReference type="SUPFAM" id="SSF81271">
    <property type="entry name" value="TGS-like"/>
    <property type="match status" value="1"/>
</dbReference>
<organism evidence="2 3">
    <name type="scientific">Thermoanaerobacterium butyriciformans</name>
    <dbReference type="NCBI Taxonomy" id="1702242"/>
    <lineage>
        <taxon>Bacteria</taxon>
        <taxon>Bacillati</taxon>
        <taxon>Bacillota</taxon>
        <taxon>Clostridia</taxon>
        <taxon>Thermoanaerobacterales</taxon>
        <taxon>Thermoanaerobacteraceae</taxon>
        <taxon>Thermoanaerobacterium</taxon>
    </lineage>
</organism>
<keyword evidence="2" id="KW-0418">Kinase</keyword>
<keyword evidence="2" id="KW-0808">Transferase</keyword>
<dbReference type="Gene3D" id="3.10.20.30">
    <property type="match status" value="1"/>
</dbReference>
<dbReference type="InterPro" id="IPR018163">
    <property type="entry name" value="Thr/Ala-tRNA-synth_IIc_edit"/>
</dbReference>
<dbReference type="RefSeq" id="WP_209453054.1">
    <property type="nucleotide sequence ID" value="NZ_JAGGLT010000005.1"/>
</dbReference>
<dbReference type="GO" id="GO:0004849">
    <property type="term" value="F:uridine kinase activity"/>
    <property type="evidence" value="ECO:0007669"/>
    <property type="project" value="UniProtKB-EC"/>
</dbReference>
<dbReference type="Gene3D" id="3.30.980.10">
    <property type="entry name" value="Threonyl-trna Synthetase, Chain A, domain 2"/>
    <property type="match status" value="1"/>
</dbReference>
<dbReference type="CDD" id="cd02028">
    <property type="entry name" value="UMPK_like"/>
    <property type="match status" value="1"/>
</dbReference>
<accession>A0ABS4NBP3</accession>
<dbReference type="EMBL" id="JAGGLT010000005">
    <property type="protein sequence ID" value="MBP2071100.1"/>
    <property type="molecule type" value="Genomic_DNA"/>
</dbReference>
<dbReference type="SUPFAM" id="SSF55186">
    <property type="entry name" value="ThrRS/AlaRS common domain"/>
    <property type="match status" value="1"/>
</dbReference>